<dbReference type="Proteomes" id="UP000530424">
    <property type="component" value="Unassembled WGS sequence"/>
</dbReference>
<protein>
    <submittedName>
        <fullName evidence="1">Uncharacterized protein</fullName>
    </submittedName>
</protein>
<dbReference type="EMBL" id="JACCFP010000001">
    <property type="protein sequence ID" value="NYI99943.1"/>
    <property type="molecule type" value="Genomic_DNA"/>
</dbReference>
<dbReference type="AlphaFoldDB" id="A0A853BY15"/>
<keyword evidence="2" id="KW-1185">Reference proteome</keyword>
<reference evidence="1 2" key="1">
    <citation type="submission" date="2020-07" db="EMBL/GenBank/DDBJ databases">
        <title>Sequencing the genomes of 1000 actinobacteria strains.</title>
        <authorList>
            <person name="Klenk H.-P."/>
        </authorList>
    </citation>
    <scope>NUCLEOTIDE SEQUENCE [LARGE SCALE GENOMIC DNA]</scope>
    <source>
        <strain evidence="1 2">DSM 103833</strain>
    </source>
</reference>
<comment type="caution">
    <text evidence="1">The sequence shown here is derived from an EMBL/GenBank/DDBJ whole genome shotgun (WGS) entry which is preliminary data.</text>
</comment>
<evidence type="ECO:0000313" key="2">
    <source>
        <dbReference type="Proteomes" id="UP000530424"/>
    </source>
</evidence>
<accession>A0A853BY15</accession>
<gene>
    <name evidence="1" type="ORF">HNR19_000642</name>
</gene>
<organism evidence="1 2">
    <name type="scientific">Nocardioides thalensis</name>
    <dbReference type="NCBI Taxonomy" id="1914755"/>
    <lineage>
        <taxon>Bacteria</taxon>
        <taxon>Bacillati</taxon>
        <taxon>Actinomycetota</taxon>
        <taxon>Actinomycetes</taxon>
        <taxon>Propionibacteriales</taxon>
        <taxon>Nocardioidaceae</taxon>
        <taxon>Nocardioides</taxon>
    </lineage>
</organism>
<sequence length="152" mass="16848">MTEDLSKSKCSCWRLPTDDGRVLPLRFACEHDEVRVSLRDGHTVQGFSHGADWWETPTGPEVYFEIEPDGAEPTITVQADVVTVTPVGGYIDRATFLTAIDRLIDELKVSGQTEYVRLVVADHETVEVAVTWNVHPCAPPARPHTAVHSVRA</sequence>
<proteinExistence type="predicted"/>
<name>A0A853BY15_9ACTN</name>
<evidence type="ECO:0000313" key="1">
    <source>
        <dbReference type="EMBL" id="NYI99943.1"/>
    </source>
</evidence>